<dbReference type="AlphaFoldDB" id="A0A4C1WI13"/>
<dbReference type="InterPro" id="IPR001888">
    <property type="entry name" value="Transposase_1"/>
</dbReference>
<dbReference type="Proteomes" id="UP000299102">
    <property type="component" value="Unassembled WGS sequence"/>
</dbReference>
<evidence type="ECO:0000313" key="2">
    <source>
        <dbReference type="Proteomes" id="UP000299102"/>
    </source>
</evidence>
<dbReference type="EMBL" id="BGZK01000556">
    <property type="protein sequence ID" value="GBP50009.1"/>
    <property type="molecule type" value="Genomic_DNA"/>
</dbReference>
<evidence type="ECO:0000313" key="1">
    <source>
        <dbReference type="EMBL" id="GBP50009.1"/>
    </source>
</evidence>
<accession>A0A4C1WI13</accession>
<dbReference type="Gene3D" id="3.30.420.10">
    <property type="entry name" value="Ribonuclease H-like superfamily/Ribonuclease H"/>
    <property type="match status" value="1"/>
</dbReference>
<dbReference type="InterPro" id="IPR036397">
    <property type="entry name" value="RNaseH_sf"/>
</dbReference>
<gene>
    <name evidence="1" type="ORF">EVAR_46631_1</name>
</gene>
<name>A0A4C1WI13_EUMVA</name>
<dbReference type="GO" id="GO:0003676">
    <property type="term" value="F:nucleic acid binding"/>
    <property type="evidence" value="ECO:0007669"/>
    <property type="project" value="InterPro"/>
</dbReference>
<protein>
    <submittedName>
        <fullName evidence="1">Mariner Mos1 transposase</fullName>
    </submittedName>
</protein>
<keyword evidence="2" id="KW-1185">Reference proteome</keyword>
<proteinExistence type="predicted"/>
<sequence length="86" mass="10088">MKNELPTNVRKRSCAKGKQAPQIVAKPGLTRNKLLLCVWWHWKGIILYELLLPSKIINSDLYYLQLTLKQEVEKKRPELINRSFSP</sequence>
<dbReference type="Pfam" id="PF01359">
    <property type="entry name" value="Transposase_1"/>
    <property type="match status" value="1"/>
</dbReference>
<dbReference type="OrthoDB" id="8024423at2759"/>
<organism evidence="1 2">
    <name type="scientific">Eumeta variegata</name>
    <name type="common">Bagworm moth</name>
    <name type="synonym">Eumeta japonica</name>
    <dbReference type="NCBI Taxonomy" id="151549"/>
    <lineage>
        <taxon>Eukaryota</taxon>
        <taxon>Metazoa</taxon>
        <taxon>Ecdysozoa</taxon>
        <taxon>Arthropoda</taxon>
        <taxon>Hexapoda</taxon>
        <taxon>Insecta</taxon>
        <taxon>Pterygota</taxon>
        <taxon>Neoptera</taxon>
        <taxon>Endopterygota</taxon>
        <taxon>Lepidoptera</taxon>
        <taxon>Glossata</taxon>
        <taxon>Ditrysia</taxon>
        <taxon>Tineoidea</taxon>
        <taxon>Psychidae</taxon>
        <taxon>Oiketicinae</taxon>
        <taxon>Eumeta</taxon>
    </lineage>
</organism>
<reference evidence="1 2" key="1">
    <citation type="journal article" date="2019" name="Commun. Biol.">
        <title>The bagworm genome reveals a unique fibroin gene that provides high tensile strength.</title>
        <authorList>
            <person name="Kono N."/>
            <person name="Nakamura H."/>
            <person name="Ohtoshi R."/>
            <person name="Tomita M."/>
            <person name="Numata K."/>
            <person name="Arakawa K."/>
        </authorList>
    </citation>
    <scope>NUCLEOTIDE SEQUENCE [LARGE SCALE GENOMIC DNA]</scope>
</reference>
<comment type="caution">
    <text evidence="1">The sequence shown here is derived from an EMBL/GenBank/DDBJ whole genome shotgun (WGS) entry which is preliminary data.</text>
</comment>